<feature type="signal peptide" evidence="1">
    <location>
        <begin position="1"/>
        <end position="24"/>
    </location>
</feature>
<reference evidence="3" key="1">
    <citation type="journal article" date="2019" name="Int. J. Syst. Evol. Microbiol.">
        <title>The Global Catalogue of Microorganisms (GCM) 10K type strain sequencing project: providing services to taxonomists for standard genome sequencing and annotation.</title>
        <authorList>
            <consortium name="The Broad Institute Genomics Platform"/>
            <consortium name="The Broad Institute Genome Sequencing Center for Infectious Disease"/>
            <person name="Wu L."/>
            <person name="Ma J."/>
        </authorList>
    </citation>
    <scope>NUCLEOTIDE SEQUENCE [LARGE SCALE GENOMIC DNA]</scope>
    <source>
        <strain evidence="3">CG52</strain>
    </source>
</reference>
<evidence type="ECO:0000256" key="1">
    <source>
        <dbReference type="SAM" id="SignalP"/>
    </source>
</evidence>
<feature type="chain" id="PRO_5046400988" evidence="1">
    <location>
        <begin position="25"/>
        <end position="116"/>
    </location>
</feature>
<dbReference type="Proteomes" id="UP001597322">
    <property type="component" value="Unassembled WGS sequence"/>
</dbReference>
<name>A0ABW4M087_9HYPH</name>
<comment type="caution">
    <text evidence="2">The sequence shown here is derived from an EMBL/GenBank/DDBJ whole genome shotgun (WGS) entry which is preliminary data.</text>
</comment>
<sequence length="116" mass="12601">MRIQPGLLAAAALFSLAITGPAMAISRYNSTAMTCEAVQRTIAREGAVIFRYKGRTGATLYDRYVADERFCAGGEFAKSGTIPTRDIGNCPVRHCEMRPSPEDCSGITDEGCFGWR</sequence>
<evidence type="ECO:0000313" key="2">
    <source>
        <dbReference type="EMBL" id="MFD1743985.1"/>
    </source>
</evidence>
<protein>
    <submittedName>
        <fullName evidence="2">Uncharacterized protein</fullName>
    </submittedName>
</protein>
<organism evidence="2 3">
    <name type="scientific">Rhizobium helianthi</name>
    <dbReference type="NCBI Taxonomy" id="1132695"/>
    <lineage>
        <taxon>Bacteria</taxon>
        <taxon>Pseudomonadati</taxon>
        <taxon>Pseudomonadota</taxon>
        <taxon>Alphaproteobacteria</taxon>
        <taxon>Hyphomicrobiales</taxon>
        <taxon>Rhizobiaceae</taxon>
        <taxon>Rhizobium/Agrobacterium group</taxon>
        <taxon>Rhizobium</taxon>
    </lineage>
</organism>
<accession>A0ABW4M087</accession>
<evidence type="ECO:0000313" key="3">
    <source>
        <dbReference type="Proteomes" id="UP001597322"/>
    </source>
</evidence>
<proteinExistence type="predicted"/>
<dbReference type="EMBL" id="JBHUEQ010000003">
    <property type="protein sequence ID" value="MFD1743985.1"/>
    <property type="molecule type" value="Genomic_DNA"/>
</dbReference>
<gene>
    <name evidence="2" type="ORF">ACFSE1_00765</name>
</gene>
<keyword evidence="3" id="KW-1185">Reference proteome</keyword>
<dbReference type="RefSeq" id="WP_377395129.1">
    <property type="nucleotide sequence ID" value="NZ_JBHUEQ010000003.1"/>
</dbReference>
<keyword evidence="1" id="KW-0732">Signal</keyword>